<dbReference type="CDD" id="cd13127">
    <property type="entry name" value="MATE_tuaB_like"/>
    <property type="match status" value="1"/>
</dbReference>
<evidence type="ECO:0000256" key="2">
    <source>
        <dbReference type="ARBA" id="ARBA00007430"/>
    </source>
</evidence>
<evidence type="ECO:0000256" key="6">
    <source>
        <dbReference type="ARBA" id="ARBA00023136"/>
    </source>
</evidence>
<evidence type="ECO:0000256" key="4">
    <source>
        <dbReference type="ARBA" id="ARBA00022692"/>
    </source>
</evidence>
<comment type="subcellular location">
    <subcellularLocation>
        <location evidence="1">Cell membrane</location>
        <topology evidence="1">Multi-pass membrane protein</topology>
    </subcellularLocation>
</comment>
<protein>
    <submittedName>
        <fullName evidence="8">Lipopolysaccharide biosynthesis protein</fullName>
    </submittedName>
</protein>
<feature type="transmembrane region" description="Helical" evidence="7">
    <location>
        <begin position="327"/>
        <end position="345"/>
    </location>
</feature>
<comment type="similarity">
    <text evidence="2">Belongs to the polysaccharide synthase family.</text>
</comment>
<evidence type="ECO:0000256" key="1">
    <source>
        <dbReference type="ARBA" id="ARBA00004651"/>
    </source>
</evidence>
<feature type="transmembrane region" description="Helical" evidence="7">
    <location>
        <begin position="21"/>
        <end position="40"/>
    </location>
</feature>
<keyword evidence="4 7" id="KW-0812">Transmembrane</keyword>
<dbReference type="PANTHER" id="PTHR30250:SF10">
    <property type="entry name" value="LIPOPOLYSACCHARIDE BIOSYNTHESIS PROTEIN WZXC"/>
    <property type="match status" value="1"/>
</dbReference>
<keyword evidence="5 7" id="KW-1133">Transmembrane helix</keyword>
<comment type="caution">
    <text evidence="8">The sequence shown here is derived from an EMBL/GenBank/DDBJ whole genome shotgun (WGS) entry which is preliminary data.</text>
</comment>
<feature type="transmembrane region" description="Helical" evidence="7">
    <location>
        <begin position="82"/>
        <end position="105"/>
    </location>
</feature>
<evidence type="ECO:0000313" key="9">
    <source>
        <dbReference type="Proteomes" id="UP001565220"/>
    </source>
</evidence>
<sequence length="489" mass="55302">MKIQTTKSKVISSLFWKLMERGGTQGIQFIVQIILARLLVPNDYGIVALISIFIIIANVFVQSGFNTALIQKKDADEVDFSSIFYLSLLVASLLYIVLFFTAPLVADFYNIHQITLVLRILSITLFFGAFNSIQNAVVSRNMQFKLLFYSSLGAILMSGIVGIVLAYMGLGVWALVVQQLTNQFMITVIMWFTVKWRPKLIFSFKRVKGLFSYGWKLLVSSLIDNLYMNLQSLIIGKIYNPSMLGFYNRGDQFPKVIVSNINGSIQSVMLPALASEQDNRKRIKDMVRRSIVTSSFVLFPMMCGLAVTAEPLVKILLTDKWLPCVPFLQIFCASYALWPIHTANLQAINALGRSDIFLKLEVIKKIIGLTILVISIHFGIYAIAIGTLVSGIISTFVNAYPNLKLLNYSYKEQLKDIMSSLLLSLIMGAVVYNLKWLHMMPLVTLVIQVSLGIIIYIILAKVFKLECYTYLLKTFKDIYKKKRDSKLKI</sequence>
<dbReference type="PANTHER" id="PTHR30250">
    <property type="entry name" value="PST FAMILY PREDICTED COLANIC ACID TRANSPORTER"/>
    <property type="match status" value="1"/>
</dbReference>
<feature type="transmembrane region" description="Helical" evidence="7">
    <location>
        <begin position="366"/>
        <end position="397"/>
    </location>
</feature>
<evidence type="ECO:0000256" key="3">
    <source>
        <dbReference type="ARBA" id="ARBA00022475"/>
    </source>
</evidence>
<feature type="transmembrane region" description="Helical" evidence="7">
    <location>
        <begin position="286"/>
        <end position="307"/>
    </location>
</feature>
<feature type="transmembrane region" description="Helical" evidence="7">
    <location>
        <begin position="173"/>
        <end position="194"/>
    </location>
</feature>
<gene>
    <name evidence="8" type="ORF">AB8S09_11985</name>
</gene>
<feature type="transmembrane region" description="Helical" evidence="7">
    <location>
        <begin position="441"/>
        <end position="463"/>
    </location>
</feature>
<evidence type="ECO:0000256" key="7">
    <source>
        <dbReference type="SAM" id="Phobius"/>
    </source>
</evidence>
<accession>A0ABV4DZL4</accession>
<proteinExistence type="inferred from homology"/>
<keyword evidence="6 7" id="KW-0472">Membrane</keyword>
<dbReference type="Proteomes" id="UP001565220">
    <property type="component" value="Unassembled WGS sequence"/>
</dbReference>
<dbReference type="Pfam" id="PF13440">
    <property type="entry name" value="Polysacc_synt_3"/>
    <property type="match status" value="1"/>
</dbReference>
<feature type="transmembrane region" description="Helical" evidence="7">
    <location>
        <begin position="111"/>
        <end position="134"/>
    </location>
</feature>
<keyword evidence="9" id="KW-1185">Reference proteome</keyword>
<organism evidence="8 9">
    <name type="scientific">Clostridium lapidicellarium</name>
    <dbReference type="NCBI Taxonomy" id="3240931"/>
    <lineage>
        <taxon>Bacteria</taxon>
        <taxon>Bacillati</taxon>
        <taxon>Bacillota</taxon>
        <taxon>Clostridia</taxon>
        <taxon>Eubacteriales</taxon>
        <taxon>Clostridiaceae</taxon>
        <taxon>Clostridium</taxon>
    </lineage>
</organism>
<dbReference type="RefSeq" id="WP_369869207.1">
    <property type="nucleotide sequence ID" value="NZ_JBGFFE010000020.1"/>
</dbReference>
<name>A0ABV4DZL4_9CLOT</name>
<keyword evidence="3" id="KW-1003">Cell membrane</keyword>
<reference evidence="8 9" key="1">
    <citation type="submission" date="2024-08" db="EMBL/GenBank/DDBJ databases">
        <title>Clostridium lapicellarii sp. nov., and Clostridium renhuaiense sp. nov., two species isolated from the mud in a fermentation cellar used for producing sauce-flavour Chinese liquors.</title>
        <authorList>
            <person name="Yang F."/>
            <person name="Wang H."/>
            <person name="Chen L.Q."/>
            <person name="Zhou N."/>
            <person name="Lu J.J."/>
            <person name="Pu X.X."/>
            <person name="Wan B."/>
            <person name="Wang L."/>
            <person name="Liu S.J."/>
        </authorList>
    </citation>
    <scope>NUCLEOTIDE SEQUENCE [LARGE SCALE GENOMIC DNA]</scope>
    <source>
        <strain evidence="8 9">MT-113</strain>
    </source>
</reference>
<dbReference type="EMBL" id="JBGFFE010000020">
    <property type="protein sequence ID" value="MEY8764349.1"/>
    <property type="molecule type" value="Genomic_DNA"/>
</dbReference>
<feature type="transmembrane region" description="Helical" evidence="7">
    <location>
        <begin position="46"/>
        <end position="70"/>
    </location>
</feature>
<evidence type="ECO:0000313" key="8">
    <source>
        <dbReference type="EMBL" id="MEY8764349.1"/>
    </source>
</evidence>
<feature type="transmembrane region" description="Helical" evidence="7">
    <location>
        <begin position="417"/>
        <end position="434"/>
    </location>
</feature>
<feature type="transmembrane region" description="Helical" evidence="7">
    <location>
        <begin position="146"/>
        <end position="167"/>
    </location>
</feature>
<evidence type="ECO:0000256" key="5">
    <source>
        <dbReference type="ARBA" id="ARBA00022989"/>
    </source>
</evidence>
<dbReference type="InterPro" id="IPR050833">
    <property type="entry name" value="Poly_Biosynth_Transport"/>
</dbReference>